<dbReference type="PROSITE" id="PS51257">
    <property type="entry name" value="PROKAR_LIPOPROTEIN"/>
    <property type="match status" value="1"/>
</dbReference>
<sequence length="306" mass="31498">MIRNFLAVSALIGLAACGDGNPFTDGETVDGEVTPSDSVLTGEDLDEQMTANNVEYDDNGTATTADDTLVINNLPFDNSDLSGGTYTRVAALPNGFEAYESPAGGGGTRQYFAVFRRAEHTQATATATNDYIGAGFGGVIAERLGSGSTPDARPSSYVFTGEYAGLRVYRGEGLADATYVIGDATVYVDVLDFDEAGAVEGIVNNREVYSLAGAYIGDIDGYLSLATASIDQDTATASSSTAVSVAGSEQIGAGEWSAVFGGPNGEELAGIVVIDGSPSETEIADFGLPDDTTVRENGVFIVFNGG</sequence>
<protein>
    <submittedName>
        <fullName evidence="1">Uncharacterized protein</fullName>
    </submittedName>
</protein>
<dbReference type="EMBL" id="SRKY01000003">
    <property type="protein sequence ID" value="THH35778.1"/>
    <property type="molecule type" value="Genomic_DNA"/>
</dbReference>
<keyword evidence="2" id="KW-1185">Reference proteome</keyword>
<dbReference type="OrthoDB" id="7739218at2"/>
<evidence type="ECO:0000313" key="1">
    <source>
        <dbReference type="EMBL" id="THH35778.1"/>
    </source>
</evidence>
<organism evidence="1 2">
    <name type="scientific">Aliishimia ponticola</name>
    <dbReference type="NCBI Taxonomy" id="2499833"/>
    <lineage>
        <taxon>Bacteria</taxon>
        <taxon>Pseudomonadati</taxon>
        <taxon>Pseudomonadota</taxon>
        <taxon>Alphaproteobacteria</taxon>
        <taxon>Rhodobacterales</taxon>
        <taxon>Paracoccaceae</taxon>
        <taxon>Aliishimia</taxon>
    </lineage>
</organism>
<dbReference type="Proteomes" id="UP000306602">
    <property type="component" value="Unassembled WGS sequence"/>
</dbReference>
<proteinExistence type="predicted"/>
<gene>
    <name evidence="1" type="ORF">E4Z66_11880</name>
</gene>
<accession>A0A4S4NCJ0</accession>
<dbReference type="AlphaFoldDB" id="A0A4S4NCJ0"/>
<comment type="caution">
    <text evidence="1">The sequence shown here is derived from an EMBL/GenBank/DDBJ whole genome shotgun (WGS) entry which is preliminary data.</text>
</comment>
<reference evidence="1 2" key="1">
    <citation type="submission" date="2019-04" db="EMBL/GenBank/DDBJ databases">
        <title>Shimia ponticola sp. nov., isolated from seawater.</title>
        <authorList>
            <person name="Kim Y.-O."/>
            <person name="Yoon J.-H."/>
        </authorList>
    </citation>
    <scope>NUCLEOTIDE SEQUENCE [LARGE SCALE GENOMIC DNA]</scope>
    <source>
        <strain evidence="1 2">MYP11</strain>
    </source>
</reference>
<name>A0A4S4NCJ0_9RHOB</name>
<dbReference type="RefSeq" id="WP_136463248.1">
    <property type="nucleotide sequence ID" value="NZ_SRKY01000003.1"/>
</dbReference>
<evidence type="ECO:0000313" key="2">
    <source>
        <dbReference type="Proteomes" id="UP000306602"/>
    </source>
</evidence>